<dbReference type="EC" id="2.1.1.72" evidence="3"/>
<proteinExistence type="inferred from homology"/>
<accession>A0A6S6S389</accession>
<evidence type="ECO:0000256" key="2">
    <source>
        <dbReference type="ARBA" id="ARBA00010923"/>
    </source>
</evidence>
<keyword evidence="4" id="KW-0489">Methyltransferase</keyword>
<comment type="similarity">
    <text evidence="2">Belongs to the type-I restriction system S methylase family.</text>
</comment>
<evidence type="ECO:0000256" key="10">
    <source>
        <dbReference type="SAM" id="Coils"/>
    </source>
</evidence>
<name>A0A6S6S389_9BACT</name>
<dbReference type="InterPro" id="IPR036890">
    <property type="entry name" value="HATPase_C_sf"/>
</dbReference>
<evidence type="ECO:0000313" key="12">
    <source>
        <dbReference type="EMBL" id="CAA6798774.1"/>
    </source>
</evidence>
<dbReference type="SUPFAM" id="SSF55874">
    <property type="entry name" value="ATPase domain of HSP90 chaperone/DNA topoisomerase II/histidine kinase"/>
    <property type="match status" value="1"/>
</dbReference>
<dbReference type="InterPro" id="IPR044946">
    <property type="entry name" value="Restrct_endonuc_typeI_TRD_sf"/>
</dbReference>
<dbReference type="GO" id="GO:0009307">
    <property type="term" value="P:DNA restriction-modification system"/>
    <property type="evidence" value="ECO:0007669"/>
    <property type="project" value="UniProtKB-KW"/>
</dbReference>
<dbReference type="EMBL" id="CACVAQ010000010">
    <property type="protein sequence ID" value="CAA6798774.1"/>
    <property type="molecule type" value="Genomic_DNA"/>
</dbReference>
<evidence type="ECO:0000256" key="3">
    <source>
        <dbReference type="ARBA" id="ARBA00011900"/>
    </source>
</evidence>
<dbReference type="GO" id="GO:0032259">
    <property type="term" value="P:methylation"/>
    <property type="evidence" value="ECO:0007669"/>
    <property type="project" value="UniProtKB-KW"/>
</dbReference>
<keyword evidence="7" id="KW-0680">Restriction system</keyword>
<dbReference type="SUPFAM" id="SSF53335">
    <property type="entry name" value="S-adenosyl-L-methionine-dependent methyltransferases"/>
    <property type="match status" value="1"/>
</dbReference>
<evidence type="ECO:0000256" key="1">
    <source>
        <dbReference type="ARBA" id="ARBA00006594"/>
    </source>
</evidence>
<dbReference type="SUPFAM" id="SSF116734">
    <property type="entry name" value="DNA methylase specificity domain"/>
    <property type="match status" value="1"/>
</dbReference>
<dbReference type="InterPro" id="IPR005467">
    <property type="entry name" value="His_kinase_dom"/>
</dbReference>
<comment type="similarity">
    <text evidence="1">Belongs to the N(4)/N(6)-methyltransferase family.</text>
</comment>
<dbReference type="GO" id="GO:0009007">
    <property type="term" value="F:site-specific DNA-methyltransferase (adenine-specific) activity"/>
    <property type="evidence" value="ECO:0007669"/>
    <property type="project" value="UniProtKB-EC"/>
</dbReference>
<dbReference type="PROSITE" id="PS50109">
    <property type="entry name" value="HIS_KIN"/>
    <property type="match status" value="1"/>
</dbReference>
<dbReference type="Pfam" id="PF02384">
    <property type="entry name" value="N6_Mtase"/>
    <property type="match status" value="1"/>
</dbReference>
<organism evidence="12">
    <name type="scientific">uncultured Aureispira sp</name>
    <dbReference type="NCBI Taxonomy" id="1331704"/>
    <lineage>
        <taxon>Bacteria</taxon>
        <taxon>Pseudomonadati</taxon>
        <taxon>Bacteroidota</taxon>
        <taxon>Saprospiria</taxon>
        <taxon>Saprospirales</taxon>
        <taxon>Saprospiraceae</taxon>
        <taxon>Aureispira</taxon>
        <taxon>environmental samples</taxon>
    </lineage>
</organism>
<dbReference type="PANTHER" id="PTHR42933:SF3">
    <property type="entry name" value="TYPE I RESTRICTION ENZYME MJAVIII METHYLASE SUBUNIT"/>
    <property type="match status" value="1"/>
</dbReference>
<dbReference type="Gene3D" id="3.40.50.150">
    <property type="entry name" value="Vaccinia Virus protein VP39"/>
    <property type="match status" value="1"/>
</dbReference>
<sequence length="895" mass="102665">MMEIKTKEHAQQLEAVFFSTLDSLRGVWDANNASSVLLSLVFFKRILALQEEQTFKFIKTQPKDYLWATNFKSKVVDDADAAMRELIGTLTDFSTRNEPLQNIFAPLGLALQEERNSQLLIQVILVLEDLDFSTQAISVLEFGSFFNDSLYRTALRASNTGIKRTTPKTINELLVKLANPKAKESVYDPAVGQGSSLIAFLHAEANLRIFAQEQNIHIWALCKMNLWANGAYEAKISNGNTLVDDLQEDLKVDIAIAHFAFGQYIPTEQIKEQSYTSIPFDVSTPHIPCNSLFIQLMLSKLNDNGRLVTIIPIQSLVEDKEDRKLREFLIRRDLLEAVITLPYGLLHSTGIPICILVINKNKSALRKEQILFINGANLNVKTQSKLNRELTPEHVEYISAVFHHLNTSCTPELETCVSNIPLHQVILNDYNLDAKRYASPFIAQLKLLDDLGQLIRLKDIFKSDRPALWFDEMPYEDIPYIRPLNLGKSITNYLIDVQQIPNTNEVQQIAGQLINESILLVNRSGRNLRASYFIYQGTSILVNEDIMTFRVDEDRILIEYLLLQLHDSLFIQQLNMYKMDYQHNMITEEHFEGLQINLPPLEEQATVIKETKIRLLQEEEKKVEQLRNDLNLGKQKAQNEQYKIISSLQHELGNRLPAVLTEIKNLKYYLKDKEEDQTSINFSEPMFPIFEGEDADSVDSLGTLIERIESILVHSINSLDSTGDIIKADRSKLNLQRIKIKDFLEEIQQFYTQETSFRIQIEVEEDAKGQEISIYTLIDKTQLTTVVTNLIDNAKRHGFVQKNKQYTIQFRVGLSSDQQEVVIIYKNDGQKFPDNFSFEDFISYGNYAGQTGHSGIGGYLIHQIIDNHNGNINYRKRTDRRDPFKVQFEIALPIL</sequence>
<dbReference type="InterPro" id="IPR029063">
    <property type="entry name" value="SAM-dependent_MTases_sf"/>
</dbReference>
<feature type="domain" description="Histidine kinase" evidence="11">
    <location>
        <begin position="647"/>
        <end position="895"/>
    </location>
</feature>
<keyword evidence="10" id="KW-0175">Coiled coil</keyword>
<evidence type="ECO:0000256" key="8">
    <source>
        <dbReference type="ARBA" id="ARBA00023125"/>
    </source>
</evidence>
<dbReference type="CDD" id="cd00075">
    <property type="entry name" value="HATPase"/>
    <property type="match status" value="1"/>
</dbReference>
<dbReference type="InterPro" id="IPR003594">
    <property type="entry name" value="HATPase_dom"/>
</dbReference>
<dbReference type="PRINTS" id="PR00507">
    <property type="entry name" value="N12N6MTFRASE"/>
</dbReference>
<evidence type="ECO:0000256" key="7">
    <source>
        <dbReference type="ARBA" id="ARBA00022747"/>
    </source>
</evidence>
<dbReference type="SMART" id="SM00387">
    <property type="entry name" value="HATPase_c"/>
    <property type="match status" value="1"/>
</dbReference>
<dbReference type="Pfam" id="PF01420">
    <property type="entry name" value="Methylase_S"/>
    <property type="match status" value="1"/>
</dbReference>
<evidence type="ECO:0000256" key="6">
    <source>
        <dbReference type="ARBA" id="ARBA00022691"/>
    </source>
</evidence>
<evidence type="ECO:0000259" key="11">
    <source>
        <dbReference type="PROSITE" id="PS50109"/>
    </source>
</evidence>
<reference evidence="12" key="1">
    <citation type="submission" date="2020-01" db="EMBL/GenBank/DDBJ databases">
        <authorList>
            <person name="Meier V. D."/>
            <person name="Meier V D."/>
        </authorList>
    </citation>
    <scope>NUCLEOTIDE SEQUENCE</scope>
    <source>
        <strain evidence="12">HLG_WM_MAG_10</strain>
    </source>
</reference>
<keyword evidence="8" id="KW-0238">DNA-binding</keyword>
<dbReference type="InterPro" id="IPR051537">
    <property type="entry name" value="DNA_Adenine_Mtase"/>
</dbReference>
<dbReference type="AlphaFoldDB" id="A0A6S6S389"/>
<protein>
    <recommendedName>
        <fullName evidence="3">site-specific DNA-methyltransferase (adenine-specific)</fullName>
        <ecNumber evidence="3">2.1.1.72</ecNumber>
    </recommendedName>
</protein>
<keyword evidence="5" id="KW-0808">Transferase</keyword>
<evidence type="ECO:0000256" key="9">
    <source>
        <dbReference type="ARBA" id="ARBA00047942"/>
    </source>
</evidence>
<evidence type="ECO:0000256" key="5">
    <source>
        <dbReference type="ARBA" id="ARBA00022679"/>
    </source>
</evidence>
<keyword evidence="6" id="KW-0949">S-adenosyl-L-methionine</keyword>
<dbReference type="Gene3D" id="3.30.565.10">
    <property type="entry name" value="Histidine kinase-like ATPase, C-terminal domain"/>
    <property type="match status" value="1"/>
</dbReference>
<comment type="catalytic activity">
    <reaction evidence="9">
        <text>a 2'-deoxyadenosine in DNA + S-adenosyl-L-methionine = an N(6)-methyl-2'-deoxyadenosine in DNA + S-adenosyl-L-homocysteine + H(+)</text>
        <dbReference type="Rhea" id="RHEA:15197"/>
        <dbReference type="Rhea" id="RHEA-COMP:12418"/>
        <dbReference type="Rhea" id="RHEA-COMP:12419"/>
        <dbReference type="ChEBI" id="CHEBI:15378"/>
        <dbReference type="ChEBI" id="CHEBI:57856"/>
        <dbReference type="ChEBI" id="CHEBI:59789"/>
        <dbReference type="ChEBI" id="CHEBI:90615"/>
        <dbReference type="ChEBI" id="CHEBI:90616"/>
        <dbReference type="EC" id="2.1.1.72"/>
    </reaction>
</comment>
<gene>
    <name evidence="12" type="ORF">HELGO_WM10125</name>
</gene>
<feature type="coiled-coil region" evidence="10">
    <location>
        <begin position="609"/>
        <end position="636"/>
    </location>
</feature>
<dbReference type="InterPro" id="IPR003356">
    <property type="entry name" value="DNA_methylase_A-5"/>
</dbReference>
<evidence type="ECO:0000256" key="4">
    <source>
        <dbReference type="ARBA" id="ARBA00022603"/>
    </source>
</evidence>
<dbReference type="PANTHER" id="PTHR42933">
    <property type="entry name" value="SLR6095 PROTEIN"/>
    <property type="match status" value="1"/>
</dbReference>
<dbReference type="Pfam" id="PF02518">
    <property type="entry name" value="HATPase_c"/>
    <property type="match status" value="1"/>
</dbReference>
<dbReference type="GO" id="GO:0003677">
    <property type="term" value="F:DNA binding"/>
    <property type="evidence" value="ECO:0007669"/>
    <property type="project" value="UniProtKB-KW"/>
</dbReference>
<dbReference type="InterPro" id="IPR000055">
    <property type="entry name" value="Restrct_endonuc_typeI_TRD"/>
</dbReference>
<dbReference type="Gene3D" id="3.90.220.20">
    <property type="entry name" value="DNA methylase specificity domains"/>
    <property type="match status" value="1"/>
</dbReference>
<dbReference type="GO" id="GO:0008170">
    <property type="term" value="F:N-methyltransferase activity"/>
    <property type="evidence" value="ECO:0007669"/>
    <property type="project" value="InterPro"/>
</dbReference>